<dbReference type="Proteomes" id="UP001597282">
    <property type="component" value="Unassembled WGS sequence"/>
</dbReference>
<dbReference type="InterPro" id="IPR008841">
    <property type="entry name" value="Siphovirus-type_tail_N"/>
</dbReference>
<accession>A0ABW4C622</accession>
<reference evidence="4" key="1">
    <citation type="journal article" date="2019" name="Int. J. Syst. Evol. Microbiol.">
        <title>The Global Catalogue of Microorganisms (GCM) 10K type strain sequencing project: providing services to taxonomists for standard genome sequencing and annotation.</title>
        <authorList>
            <consortium name="The Broad Institute Genomics Platform"/>
            <consortium name="The Broad Institute Genome Sequencing Center for Infectious Disease"/>
            <person name="Wu L."/>
            <person name="Ma J."/>
        </authorList>
    </citation>
    <scope>NUCLEOTIDE SEQUENCE [LARGE SCALE GENOMIC DNA]</scope>
    <source>
        <strain evidence="4">S1</strain>
    </source>
</reference>
<dbReference type="NCBIfam" id="TIGR01633">
    <property type="entry name" value="phi3626_gp14_N"/>
    <property type="match status" value="1"/>
</dbReference>
<name>A0ABW4C622_9BACL</name>
<gene>
    <name evidence="3" type="ORF">ACFQ4Y_00990</name>
</gene>
<dbReference type="RefSeq" id="WP_380162308.1">
    <property type="nucleotide sequence ID" value="NZ_JBHTNU010000001.1"/>
</dbReference>
<evidence type="ECO:0000313" key="3">
    <source>
        <dbReference type="EMBL" id="MFD1425508.1"/>
    </source>
</evidence>
<feature type="domain" description="Siphovirus-type tail component C-terminal" evidence="2">
    <location>
        <begin position="743"/>
        <end position="842"/>
    </location>
</feature>
<dbReference type="Pfam" id="PF22768">
    <property type="entry name" value="SPP1_Dit"/>
    <property type="match status" value="1"/>
</dbReference>
<dbReference type="InterPro" id="IPR054738">
    <property type="entry name" value="Siphovirus-type_tail_C"/>
</dbReference>
<dbReference type="Gene3D" id="2.40.30.200">
    <property type="match status" value="1"/>
</dbReference>
<dbReference type="Pfam" id="PF05709">
    <property type="entry name" value="Sipho_tail"/>
    <property type="match status" value="1"/>
</dbReference>
<keyword evidence="4" id="KW-1185">Reference proteome</keyword>
<proteinExistence type="predicted"/>
<feature type="domain" description="Siphovirus-type tail component RIFT-related" evidence="1">
    <location>
        <begin position="38"/>
        <end position="140"/>
    </location>
</feature>
<comment type="caution">
    <text evidence="3">The sequence shown here is derived from an EMBL/GenBank/DDBJ whole genome shotgun (WGS) entry which is preliminary data.</text>
</comment>
<dbReference type="EMBL" id="JBHTNU010000001">
    <property type="protein sequence ID" value="MFD1425508.1"/>
    <property type="molecule type" value="Genomic_DNA"/>
</dbReference>
<dbReference type="InterPro" id="IPR006520">
    <property type="entry name" value="Dit_BPSPP_N"/>
</dbReference>
<dbReference type="Gene3D" id="2.60.120.860">
    <property type="match status" value="1"/>
</dbReference>
<sequence length="843" mass="92923">MNYGGSSNGETVGGLGGERVFTFAGKHMTKDFGLRAKKIERSLGPSIDAITEKIPGRRGVSDQGIEEDALEIKVSFSYQALNAIDLRAHLRQVWAWLRNGGQLGELVFDDEPDLKYVARITGLTELEEIIARSEGEITFLIPDPDALGKMDEQRIAGLGVGNVDSTASDFAKGTLSNVTTEVRAGQTDLILSKYGDPWQSEIKDDWDQGDMNGAKNENGKLTLERSAGAHLKLNSTATWNGSSEKNNTKVESNKLVLSNLPTYYFQDDLSTWKSTGWNDKIYPNPKGKVTQETGFMRLNKTGTGNDSTVMVVRNRGVQAEDRTILIRVRTNTAGCRFQMIDAGKLWNVWLPNTADEWTWFRVDYSGLKTATLYQLGNNTPLETVEEGTQTNGADRFAFILGDAETGQVDVDALYYGKTTSFPDPSVTNLSGYARYTLDLSEVGSPSSAPITYSWSKKSGVLDDPQMVAVRSRIHHGEEVTEWEPVTNFSQVPDLSANGPYGEGDFLELEVELTTTDMGYSPDMMSLEVNIDSAYERSGTWKMTYTDFRYIERAARSKITFDSSIPSGTTLEVLATWEIGGEKHGPLPCTSENPIPYLTSRRDLSDTTLEIQVSLTTESDMKSPSLSLLQLEIEPGYVPDGSRIAPGVDIGVVEEVGSSRIWWEDENPDPSKCSIEVFVSYDGEDWAPAVNGAEIPGAETGTDITGKTLYVRANLHTSDPTLTPRLQVIGWDISQETKTDLVNEGTAPADAIFSGSFSSPAEYIQILHIQSGRRITLNHPFEAGDEVEIDCERGRVAINGSARDGQTAMSFSSRWIEVHPGYNSFEVTPSGVGEFFCEWRERWL</sequence>
<evidence type="ECO:0000313" key="4">
    <source>
        <dbReference type="Proteomes" id="UP001597282"/>
    </source>
</evidence>
<protein>
    <submittedName>
        <fullName evidence="3">Distal tail protein Dit</fullName>
    </submittedName>
</protein>
<evidence type="ECO:0000259" key="2">
    <source>
        <dbReference type="Pfam" id="PF22768"/>
    </source>
</evidence>
<evidence type="ECO:0000259" key="1">
    <source>
        <dbReference type="Pfam" id="PF05709"/>
    </source>
</evidence>
<organism evidence="3 4">
    <name type="scientific">Kroppenstedtia sanguinis</name>
    <dbReference type="NCBI Taxonomy" id="1380684"/>
    <lineage>
        <taxon>Bacteria</taxon>
        <taxon>Bacillati</taxon>
        <taxon>Bacillota</taxon>
        <taxon>Bacilli</taxon>
        <taxon>Bacillales</taxon>
        <taxon>Thermoactinomycetaceae</taxon>
        <taxon>Kroppenstedtia</taxon>
    </lineage>
</organism>